<dbReference type="InterPro" id="IPR005119">
    <property type="entry name" value="LysR_subst-bd"/>
</dbReference>
<dbReference type="PANTHER" id="PTHR30537:SF26">
    <property type="entry name" value="GLYCINE CLEAVAGE SYSTEM TRANSCRIPTIONAL ACTIVATOR"/>
    <property type="match status" value="1"/>
</dbReference>
<dbReference type="Gene3D" id="1.10.10.10">
    <property type="entry name" value="Winged helix-like DNA-binding domain superfamily/Winged helix DNA-binding domain"/>
    <property type="match status" value="1"/>
</dbReference>
<dbReference type="CDD" id="cd08432">
    <property type="entry name" value="PBP2_GcdR_TrpI_HvrB_AmpR_like"/>
    <property type="match status" value="1"/>
</dbReference>
<comment type="similarity">
    <text evidence="1">Belongs to the LysR transcriptional regulatory family.</text>
</comment>
<dbReference type="Pfam" id="PF00126">
    <property type="entry name" value="HTH_1"/>
    <property type="match status" value="1"/>
</dbReference>
<keyword evidence="7" id="KW-1185">Reference proteome</keyword>
<evidence type="ECO:0000313" key="7">
    <source>
        <dbReference type="Proteomes" id="UP000324760"/>
    </source>
</evidence>
<sequence length="295" mass="33413">MRRLPPLNTLRVFEAAARNQSFVAASEELYITASAVSHQIKSLENFLGQRLFSRNRRQIELTPLGQQYLIAIQHALDEIEVATRKLTASAENDAITISVAPNFLIRWLMPRMSRFQKKYPDVELQITASTGLIDFNKSNTDMAIYFGHGDWHDIEVFFLRNVLLVPVCSPALLQSGRVLSVPEDLRSHSLIHVSKRLHEWPEWLKLAGMEFTGFSRGLQLSSSQLATAAAQEGLGVALADSTLTSREIADGKLVVPFDIMLDTHKSFYLVYQKNRTLSYGMQAFKDWVIDEMQQD</sequence>
<dbReference type="GO" id="GO:0043565">
    <property type="term" value="F:sequence-specific DNA binding"/>
    <property type="evidence" value="ECO:0007669"/>
    <property type="project" value="TreeGrafter"/>
</dbReference>
<keyword evidence="4" id="KW-0804">Transcription</keyword>
<dbReference type="SUPFAM" id="SSF46785">
    <property type="entry name" value="Winged helix' DNA-binding domain"/>
    <property type="match status" value="1"/>
</dbReference>
<dbReference type="SUPFAM" id="SSF53850">
    <property type="entry name" value="Periplasmic binding protein-like II"/>
    <property type="match status" value="1"/>
</dbReference>
<reference evidence="6 7" key="1">
    <citation type="journal article" date="2019" name="Biochem. Eng. J.">
        <title>Metabolic engineering of the marine bacteria Neptunomonas concharum for the production of acetoin and meso-2,3-butanediol from acetate.</title>
        <authorList>
            <person name="Li W."/>
            <person name="Pu N."/>
            <person name="Liu C.-X."/>
            <person name="Yuan Q.-P."/>
            <person name="Li Z.-J."/>
        </authorList>
    </citation>
    <scope>NUCLEOTIDE SEQUENCE [LARGE SCALE GENOMIC DNA]</scope>
    <source>
        <strain evidence="6 7">JCM17730</strain>
    </source>
</reference>
<evidence type="ECO:0000259" key="5">
    <source>
        <dbReference type="PROSITE" id="PS50931"/>
    </source>
</evidence>
<dbReference type="EMBL" id="CP043869">
    <property type="protein sequence ID" value="QEQ96509.1"/>
    <property type="molecule type" value="Genomic_DNA"/>
</dbReference>
<dbReference type="Pfam" id="PF03466">
    <property type="entry name" value="LysR_substrate"/>
    <property type="match status" value="1"/>
</dbReference>
<dbReference type="FunFam" id="1.10.10.10:FF:000038">
    <property type="entry name" value="Glycine cleavage system transcriptional activator"/>
    <property type="match status" value="1"/>
</dbReference>
<gene>
    <name evidence="6" type="primary">gcvA</name>
    <name evidence="6" type="ORF">F0U83_07195</name>
</gene>
<dbReference type="GO" id="GO:0006351">
    <property type="term" value="P:DNA-templated transcription"/>
    <property type="evidence" value="ECO:0007669"/>
    <property type="project" value="TreeGrafter"/>
</dbReference>
<keyword evidence="3" id="KW-0238">DNA-binding</keyword>
<dbReference type="KEGG" id="ncu:F0U83_07195"/>
<dbReference type="InterPro" id="IPR000847">
    <property type="entry name" value="LysR_HTH_N"/>
</dbReference>
<dbReference type="PROSITE" id="PS50931">
    <property type="entry name" value="HTH_LYSR"/>
    <property type="match status" value="1"/>
</dbReference>
<evidence type="ECO:0000256" key="3">
    <source>
        <dbReference type="ARBA" id="ARBA00023125"/>
    </source>
</evidence>
<dbReference type="PANTHER" id="PTHR30537">
    <property type="entry name" value="HTH-TYPE TRANSCRIPTIONAL REGULATOR"/>
    <property type="match status" value="1"/>
</dbReference>
<dbReference type="InterPro" id="IPR036390">
    <property type="entry name" value="WH_DNA-bd_sf"/>
</dbReference>
<dbReference type="PRINTS" id="PR00039">
    <property type="entry name" value="HTHLYSR"/>
</dbReference>
<dbReference type="Proteomes" id="UP000324760">
    <property type="component" value="Chromosome"/>
</dbReference>
<dbReference type="OrthoDB" id="6787458at2"/>
<evidence type="ECO:0000256" key="4">
    <source>
        <dbReference type="ARBA" id="ARBA00023163"/>
    </source>
</evidence>
<keyword evidence="2" id="KW-0805">Transcription regulation</keyword>
<proteinExistence type="inferred from homology"/>
<dbReference type="GO" id="GO:0003700">
    <property type="term" value="F:DNA-binding transcription factor activity"/>
    <property type="evidence" value="ECO:0007669"/>
    <property type="project" value="InterPro"/>
</dbReference>
<dbReference type="AlphaFoldDB" id="A0A5P1RA36"/>
<feature type="domain" description="HTH lysR-type" evidence="5">
    <location>
        <begin position="5"/>
        <end position="62"/>
    </location>
</feature>
<evidence type="ECO:0000256" key="2">
    <source>
        <dbReference type="ARBA" id="ARBA00023015"/>
    </source>
</evidence>
<organism evidence="6 7">
    <name type="scientific">Neptunomonas concharum</name>
    <dbReference type="NCBI Taxonomy" id="1031538"/>
    <lineage>
        <taxon>Bacteria</taxon>
        <taxon>Pseudomonadati</taxon>
        <taxon>Pseudomonadota</taxon>
        <taxon>Gammaproteobacteria</taxon>
        <taxon>Oceanospirillales</taxon>
        <taxon>Oceanospirillaceae</taxon>
        <taxon>Neptunomonas</taxon>
    </lineage>
</organism>
<evidence type="ECO:0000256" key="1">
    <source>
        <dbReference type="ARBA" id="ARBA00009437"/>
    </source>
</evidence>
<dbReference type="NCBIfam" id="NF008352">
    <property type="entry name" value="PRK11139.1"/>
    <property type="match status" value="1"/>
</dbReference>
<name>A0A5P1RA36_9GAMM</name>
<evidence type="ECO:0000313" key="6">
    <source>
        <dbReference type="EMBL" id="QEQ96509.1"/>
    </source>
</evidence>
<dbReference type="FunFam" id="3.40.190.10:FF:000017">
    <property type="entry name" value="Glycine cleavage system transcriptional activator"/>
    <property type="match status" value="1"/>
</dbReference>
<accession>A0A5P1RA36</accession>
<protein>
    <submittedName>
        <fullName evidence="6">Transcriptional regulator GcvA</fullName>
    </submittedName>
</protein>
<dbReference type="InterPro" id="IPR058163">
    <property type="entry name" value="LysR-type_TF_proteobact-type"/>
</dbReference>
<dbReference type="RefSeq" id="WP_138988371.1">
    <property type="nucleotide sequence ID" value="NZ_CP043869.1"/>
</dbReference>
<dbReference type="Gene3D" id="3.40.190.10">
    <property type="entry name" value="Periplasmic binding protein-like II"/>
    <property type="match status" value="2"/>
</dbReference>
<dbReference type="InterPro" id="IPR036388">
    <property type="entry name" value="WH-like_DNA-bd_sf"/>
</dbReference>